<reference evidence="2 3" key="1">
    <citation type="submission" date="2018-07" db="EMBL/GenBank/DDBJ databases">
        <title>Chitinophaga K2CV101002-2 sp. nov., isolated from a monsoon evergreen broad-leaved forest soil.</title>
        <authorList>
            <person name="Lv Y."/>
        </authorList>
    </citation>
    <scope>NUCLEOTIDE SEQUENCE [LARGE SCALE GENOMIC DNA]</scope>
    <source>
        <strain evidence="2 3">GDMCC 1.1288</strain>
    </source>
</reference>
<comment type="caution">
    <text evidence="2">The sequence shown here is derived from an EMBL/GenBank/DDBJ whole genome shotgun (WGS) entry which is preliminary data.</text>
</comment>
<feature type="domain" description="DUF6443" evidence="1">
    <location>
        <begin position="29"/>
        <end position="154"/>
    </location>
</feature>
<gene>
    <name evidence="2" type="ORF">DVR12_25325</name>
</gene>
<dbReference type="InterPro" id="IPR045619">
    <property type="entry name" value="DUF6443"/>
</dbReference>
<protein>
    <recommendedName>
        <fullName evidence="1">DUF6443 domain-containing protein</fullName>
    </recommendedName>
</protein>
<dbReference type="Proteomes" id="UP000260644">
    <property type="component" value="Unassembled WGS sequence"/>
</dbReference>
<dbReference type="Gene3D" id="2.180.10.10">
    <property type="entry name" value="RHS repeat-associated core"/>
    <property type="match status" value="2"/>
</dbReference>
<dbReference type="Pfam" id="PF20041">
    <property type="entry name" value="DUF6443"/>
    <property type="match status" value="1"/>
</dbReference>
<sequence>MAFQVKDTTKLPLGFARSWQPHAPLKDASSITDQSKTPADVTQSTIYFDILDRPVQAVGKNTSPQNQDEVSVFVYDSLGRQNIHYLPYTGSGSGNYKPNWLTEQNQANSSLYPGQAPYYGGITYEESPHGRALKKMMPGQAWKGSNRGVSFDYQLNTVSDSVRIWELSSDTDIPYSPGFYGAGTLTKNIVTDEDNHQVISYTDNTGKLILSKLKAIDAPGTAHMGWLCTYYVYNDLFQLRYSIPPLAVALINSTWNINPALNLCQKLSYDERERVIIKKNPDVAPVEMVYDNKNRLVFYRDGGMLSRSIWVVNFYDDQDRNTITALYHSASSREQLQALMNTASSGNTSASYVVPGKADLIVANFQEGEKSYKATNSISFEPGFESSVGSEFETLIDKNLTNGTETIIVNNPLPNISNYDPIIYTYYDNYNFNGARPFEPGFIPKLNAGNDTHPLPVVPIYYTEGMCTGRKIRISGTDEWLTTTLYYDEKEHLIQSRIDNITGGESINTSQYSYDGKLLSTYQYVSNRQSAGFRETKVMTSNIFDINGNLIAVKKQVNDNPSFSKEIVNYEYDNVGRLSAKKLGKQTNGSFLETLSYNYNIHNWLTGINNEYLNGTASDGKHFGLQLGYESGFDSPRYTGSLSGVSWKGWNDKIARRYNFRYDNASQLSSANFTQQNPGSTNWSNNLANFSVEGLSYDANGNILSMKQYGLKALQPTIIDNLTFKNYDYSNQLRYATDASNDFSSKMGDFKEPVGNGIANTASNIPDYTYDQNGNLASDANKGIASVLYNEQHLPYKITVTGKGTIEYLYDASGKKLRKIVTDITRQPARVINTDYIGNMVFKNDTLQFIAHEEGRVRPVFNKQTPDINYVYDYFVKDNTGNTRMILTEQTNFSMYAATMETASAAKETALFSNIENSRVNTPVGYPEDNTTNENQFVAKLNAQQGGQPIGPSLVLRVMAGDTLHVNVKAFYKSNGPAEKNAPLTDNMLNALAQSFGSTGEFSTDDHGISASANNSPINSNFYNTDYQRLKERNNDPAQISRPSAYLNYVLFDEQFKLVEENSGVKQVQQTPDQLQSLNPEEIVVAKSGYVYVYTSNETPQDVYFDNLIVTVNNVGVLEESHFYPGGLIMDGISYRAYAALDNAVLYQGKELQHNEFEDGSGLDWYDFDARYYDPQTSRWLSPDPLNQFSSPYLAMANNGHQVIDPDGKWAFIDDIAAMAIGGVINVVSQAMAGKVTNLWEGLSYFAVGAAAAEVTIYAGPLAGGAVSGAGNNAVDQLFLNGFSKFDFEKTLVSAGTGAASSFVGAKLSGALGPVIEKIGVKIASPVIKSGLQNSMLGGLTGMTIGTGMGFLQGKSLGDAFWSDGISGAGTGMVAGAISGAAGAYKQARDTEHNPWTGRWEGKLDEIPVKRIYDYATDNGLKSTQQGELDPTKVLNFYQLMKDGKFDPYKGQAGGYKNYGDTYLGDGNHRSAAGILFFLKTGDMGPLNIILNNENFRSIPKAPNNGSSYRTIKAPQK</sequence>
<name>A0A3E1Y347_9BACT</name>
<evidence type="ECO:0000259" key="1">
    <source>
        <dbReference type="Pfam" id="PF20041"/>
    </source>
</evidence>
<evidence type="ECO:0000313" key="2">
    <source>
        <dbReference type="EMBL" id="RFS19130.1"/>
    </source>
</evidence>
<dbReference type="InterPro" id="IPR022385">
    <property type="entry name" value="Rhs_assc_core"/>
</dbReference>
<dbReference type="EMBL" id="QPMM01000016">
    <property type="protein sequence ID" value="RFS19130.1"/>
    <property type="molecule type" value="Genomic_DNA"/>
</dbReference>
<evidence type="ECO:0000313" key="3">
    <source>
        <dbReference type="Proteomes" id="UP000260644"/>
    </source>
</evidence>
<accession>A0A3E1Y347</accession>
<organism evidence="2 3">
    <name type="scientific">Chitinophaga silvatica</name>
    <dbReference type="NCBI Taxonomy" id="2282649"/>
    <lineage>
        <taxon>Bacteria</taxon>
        <taxon>Pseudomonadati</taxon>
        <taxon>Bacteroidota</taxon>
        <taxon>Chitinophagia</taxon>
        <taxon>Chitinophagales</taxon>
        <taxon>Chitinophagaceae</taxon>
        <taxon>Chitinophaga</taxon>
    </lineage>
</organism>
<keyword evidence="3" id="KW-1185">Reference proteome</keyword>
<proteinExistence type="predicted"/>
<dbReference type="NCBIfam" id="TIGR03696">
    <property type="entry name" value="Rhs_assc_core"/>
    <property type="match status" value="1"/>
</dbReference>